<evidence type="ECO:0000313" key="6">
    <source>
        <dbReference type="Proteomes" id="UP000221011"/>
    </source>
</evidence>
<feature type="compositionally biased region" description="Low complexity" evidence="4">
    <location>
        <begin position="138"/>
        <end position="160"/>
    </location>
</feature>
<evidence type="ECO:0000256" key="4">
    <source>
        <dbReference type="SAM" id="MobiDB-lite"/>
    </source>
</evidence>
<dbReference type="Pfam" id="PF00436">
    <property type="entry name" value="SSB"/>
    <property type="match status" value="1"/>
</dbReference>
<accession>A0A291Q7S6</accession>
<evidence type="ECO:0000256" key="1">
    <source>
        <dbReference type="ARBA" id="ARBA00023125"/>
    </source>
</evidence>
<dbReference type="InterPro" id="IPR011344">
    <property type="entry name" value="ssDNA-bd"/>
</dbReference>
<dbReference type="KEGG" id="sfk:KY5_2580"/>
<dbReference type="NCBIfam" id="NF005851">
    <property type="entry name" value="PRK07772.1"/>
    <property type="match status" value="1"/>
</dbReference>
<dbReference type="CDD" id="cd04496">
    <property type="entry name" value="SSB_OBF"/>
    <property type="match status" value="1"/>
</dbReference>
<dbReference type="PANTHER" id="PTHR10302:SF27">
    <property type="entry name" value="SINGLE-STRANDED DNA-BINDING PROTEIN"/>
    <property type="match status" value="1"/>
</dbReference>
<protein>
    <recommendedName>
        <fullName evidence="2 3">Single-stranded DNA-binding protein</fullName>
        <shortName evidence="2">SSB</shortName>
    </recommendedName>
</protein>
<dbReference type="InterPro" id="IPR012340">
    <property type="entry name" value="NA-bd_OB-fold"/>
</dbReference>
<feature type="region of interest" description="Disordered" evidence="4">
    <location>
        <begin position="123"/>
        <end position="168"/>
    </location>
</feature>
<dbReference type="RefSeq" id="WP_098242394.1">
    <property type="nucleotide sequence ID" value="NZ_CP022685.1"/>
</dbReference>
<dbReference type="AlphaFoldDB" id="A0A291Q7S6"/>
<dbReference type="PANTHER" id="PTHR10302">
    <property type="entry name" value="SINGLE-STRANDED DNA-BINDING PROTEIN"/>
    <property type="match status" value="1"/>
</dbReference>
<dbReference type="EMBL" id="CP022685">
    <property type="protein sequence ID" value="ATL27598.1"/>
    <property type="molecule type" value="Genomic_DNA"/>
</dbReference>
<keyword evidence="1 2" id="KW-0238">DNA-binding</keyword>
<dbReference type="Gene3D" id="2.40.50.140">
    <property type="entry name" value="Nucleic acid-binding proteins"/>
    <property type="match status" value="1"/>
</dbReference>
<dbReference type="Proteomes" id="UP000221011">
    <property type="component" value="Chromosome"/>
</dbReference>
<dbReference type="SUPFAM" id="SSF50249">
    <property type="entry name" value="Nucleic acid-binding proteins"/>
    <property type="match status" value="1"/>
</dbReference>
<comment type="subunit">
    <text evidence="2">Homotetramer.</text>
</comment>
<gene>
    <name evidence="5" type="ORF">KY5_2580</name>
</gene>
<sequence>MSAGETPLTVVGNLTDDPELRFTPSGAAMVKFTVASTPRTFDKATNQWRDGTAMFLRCTAWRDLAEHIGDSLTKGMRVIVTGRLRQHNWQTPENENRSMLGLEVDEIGPSLRFATAKVERIRSGAPNASSPAADPWNTGTPATSGWGTPGTAAAGAAADAKYSDEPPF</sequence>
<dbReference type="GO" id="GO:0003697">
    <property type="term" value="F:single-stranded DNA binding"/>
    <property type="evidence" value="ECO:0007669"/>
    <property type="project" value="UniProtKB-UniRule"/>
</dbReference>
<dbReference type="NCBIfam" id="TIGR00621">
    <property type="entry name" value="ssb"/>
    <property type="match status" value="1"/>
</dbReference>
<name>A0A291Q7S6_9ACTN</name>
<evidence type="ECO:0000313" key="5">
    <source>
        <dbReference type="EMBL" id="ATL27598.1"/>
    </source>
</evidence>
<proteinExistence type="inferred from homology"/>
<dbReference type="InterPro" id="IPR000424">
    <property type="entry name" value="Primosome_PriB/ssb"/>
</dbReference>
<organism evidence="5 6">
    <name type="scientific">Streptomyces formicae</name>
    <dbReference type="NCBI Taxonomy" id="1616117"/>
    <lineage>
        <taxon>Bacteria</taxon>
        <taxon>Bacillati</taxon>
        <taxon>Actinomycetota</taxon>
        <taxon>Actinomycetes</taxon>
        <taxon>Kitasatosporales</taxon>
        <taxon>Streptomycetaceae</taxon>
        <taxon>Streptomyces</taxon>
    </lineage>
</organism>
<keyword evidence="6" id="KW-1185">Reference proteome</keyword>
<evidence type="ECO:0000256" key="3">
    <source>
        <dbReference type="RuleBase" id="RU000524"/>
    </source>
</evidence>
<comment type="caution">
    <text evidence="2">Lacks conserved residue(s) required for the propagation of feature annotation.</text>
</comment>
<evidence type="ECO:0000256" key="2">
    <source>
        <dbReference type="HAMAP-Rule" id="MF_00984"/>
    </source>
</evidence>
<dbReference type="PROSITE" id="PS50935">
    <property type="entry name" value="SSB"/>
    <property type="match status" value="1"/>
</dbReference>
<reference evidence="5 6" key="1">
    <citation type="submission" date="2017-08" db="EMBL/GenBank/DDBJ databases">
        <title>Complete Genome Sequence of Streptomyces formicae KY5, the formicamycin producer.</title>
        <authorList>
            <person name="Holmes N.A."/>
            <person name="Devine R."/>
            <person name="Qin Z."/>
            <person name="Seipke R.F."/>
            <person name="Wilkinson B."/>
            <person name="Hutchings M.I."/>
        </authorList>
    </citation>
    <scope>NUCLEOTIDE SEQUENCE [LARGE SCALE GENOMIC DNA]</scope>
    <source>
        <strain evidence="5 6">KY5</strain>
    </source>
</reference>
<dbReference type="GO" id="GO:0009295">
    <property type="term" value="C:nucleoid"/>
    <property type="evidence" value="ECO:0007669"/>
    <property type="project" value="TreeGrafter"/>
</dbReference>
<dbReference type="HAMAP" id="MF_00984">
    <property type="entry name" value="SSB"/>
    <property type="match status" value="1"/>
</dbReference>
<dbReference type="GO" id="GO:0006260">
    <property type="term" value="P:DNA replication"/>
    <property type="evidence" value="ECO:0007669"/>
    <property type="project" value="InterPro"/>
</dbReference>